<comment type="subcellular location">
    <subcellularLocation>
        <location evidence="6">Cell membrane</location>
        <topology evidence="6">Multi-pass membrane protein</topology>
    </subcellularLocation>
    <subcellularLocation>
        <location evidence="1">Membrane</location>
        <topology evidence="1">Multi-pass membrane protein</topology>
    </subcellularLocation>
</comment>
<keyword evidence="4 7" id="KW-1133">Transmembrane helix</keyword>
<evidence type="ECO:0000256" key="5">
    <source>
        <dbReference type="ARBA" id="ARBA00023136"/>
    </source>
</evidence>
<evidence type="ECO:0000259" key="8">
    <source>
        <dbReference type="PROSITE" id="PS50253"/>
    </source>
</evidence>
<feature type="transmembrane region" description="Helical" evidence="7">
    <location>
        <begin position="145"/>
        <end position="172"/>
    </location>
</feature>
<keyword evidence="3 6" id="KW-0812">Transmembrane</keyword>
<keyword evidence="5 7" id="KW-0472">Membrane</keyword>
<feature type="transmembrane region" description="Helical" evidence="7">
    <location>
        <begin position="23"/>
        <end position="46"/>
    </location>
</feature>
<name>A0A0R3DP82_9BRAD</name>
<evidence type="ECO:0000313" key="10">
    <source>
        <dbReference type="Proteomes" id="UP000051936"/>
    </source>
</evidence>
<accession>A0A0R3DP82</accession>
<dbReference type="PANTHER" id="PTHR11403:SF6">
    <property type="entry name" value="NITRIC OXIDE REDUCTASE SUBUNIT E"/>
    <property type="match status" value="1"/>
</dbReference>
<comment type="similarity">
    <text evidence="2 6">Belongs to the cytochrome c oxidase subunit 3 family.</text>
</comment>
<dbReference type="InterPro" id="IPR013833">
    <property type="entry name" value="Cyt_c_oxidase_su3_a-hlx"/>
</dbReference>
<organism evidence="9 10">
    <name type="scientific">Bradyrhizobium manausense</name>
    <dbReference type="NCBI Taxonomy" id="989370"/>
    <lineage>
        <taxon>Bacteria</taxon>
        <taxon>Pseudomonadati</taxon>
        <taxon>Pseudomonadota</taxon>
        <taxon>Alphaproteobacteria</taxon>
        <taxon>Hyphomicrobiales</taxon>
        <taxon>Nitrobacteraceae</taxon>
        <taxon>Bradyrhizobium</taxon>
    </lineage>
</organism>
<comment type="caution">
    <text evidence="9">The sequence shown here is derived from an EMBL/GenBank/DDBJ whole genome shotgun (WGS) entry which is preliminary data.</text>
</comment>
<evidence type="ECO:0000256" key="2">
    <source>
        <dbReference type="ARBA" id="ARBA00010581"/>
    </source>
</evidence>
<dbReference type="SUPFAM" id="SSF81452">
    <property type="entry name" value="Cytochrome c oxidase subunit III-like"/>
    <property type="match status" value="1"/>
</dbReference>
<evidence type="ECO:0000256" key="6">
    <source>
        <dbReference type="RuleBase" id="RU003376"/>
    </source>
</evidence>
<dbReference type="PROSITE" id="PS50253">
    <property type="entry name" value="COX3"/>
    <property type="match status" value="1"/>
</dbReference>
<evidence type="ECO:0000313" key="9">
    <source>
        <dbReference type="EMBL" id="KRQ09122.1"/>
    </source>
</evidence>
<dbReference type="Proteomes" id="UP000051936">
    <property type="component" value="Unassembled WGS sequence"/>
</dbReference>
<feature type="transmembrane region" description="Helical" evidence="7">
    <location>
        <begin position="184"/>
        <end position="208"/>
    </location>
</feature>
<dbReference type="Pfam" id="PF00510">
    <property type="entry name" value="COX3"/>
    <property type="match status" value="1"/>
</dbReference>
<dbReference type="OrthoDB" id="9810850at2"/>
<feature type="transmembrane region" description="Helical" evidence="7">
    <location>
        <begin position="66"/>
        <end position="87"/>
    </location>
</feature>
<dbReference type="AlphaFoldDB" id="A0A0R3DP82"/>
<feature type="transmembrane region" description="Helical" evidence="7">
    <location>
        <begin position="94"/>
        <end position="115"/>
    </location>
</feature>
<reference evidence="9 10" key="1">
    <citation type="submission" date="2015-09" db="EMBL/GenBank/DDBJ databases">
        <title>Draft Genome Sequence of Bradyrhizobium manausense Strain BR 3351T, a Novel Symbiotic Nitrogen-Fixing Alphaproteobacterium Isolated from Brazilian Amazon Rain Forest.</title>
        <authorList>
            <person name="De Araujo J.L."/>
            <person name="Zilli J.E."/>
        </authorList>
    </citation>
    <scope>NUCLEOTIDE SEQUENCE [LARGE SCALE GENOMIC DNA]</scope>
    <source>
        <strain evidence="9 10">BR3351</strain>
    </source>
</reference>
<dbReference type="GO" id="GO:0005886">
    <property type="term" value="C:plasma membrane"/>
    <property type="evidence" value="ECO:0007669"/>
    <property type="project" value="UniProtKB-SubCell"/>
</dbReference>
<evidence type="ECO:0000256" key="4">
    <source>
        <dbReference type="ARBA" id="ARBA00022989"/>
    </source>
</evidence>
<dbReference type="InterPro" id="IPR024791">
    <property type="entry name" value="Cyt_c/ubiquinol_Oxase_su3"/>
</dbReference>
<evidence type="ECO:0000256" key="1">
    <source>
        <dbReference type="ARBA" id="ARBA00004141"/>
    </source>
</evidence>
<dbReference type="GO" id="GO:0004129">
    <property type="term" value="F:cytochrome-c oxidase activity"/>
    <property type="evidence" value="ECO:0007669"/>
    <property type="project" value="InterPro"/>
</dbReference>
<dbReference type="PANTHER" id="PTHR11403">
    <property type="entry name" value="CYTOCHROME C OXIDASE SUBUNIT III"/>
    <property type="match status" value="1"/>
</dbReference>
<sequence>MPESSAVAPQYASIPHRDHTAELGMWVFIATEVLLFGGLILAYLVYRHAFPQGFAAGSRHTEIVIGTANTAVLLTSSFLVAWAVEIFSPATSKIVTWLLVGAACLGLVFIALKALEYSGEYDEHLVPGINFQFAGPKANGVQLFFIFYFIATAIHALHMLIGIGLLITLAIICRRASTKRHHTALHSAALYWHFVDVVWIFLFALIYLPGRSTS</sequence>
<evidence type="ECO:0000256" key="3">
    <source>
        <dbReference type="ARBA" id="ARBA00022692"/>
    </source>
</evidence>
<proteinExistence type="inferred from homology"/>
<dbReference type="STRING" id="989370.AOQ71_21055"/>
<dbReference type="EMBL" id="LJYG01000090">
    <property type="protein sequence ID" value="KRQ09122.1"/>
    <property type="molecule type" value="Genomic_DNA"/>
</dbReference>
<dbReference type="InterPro" id="IPR000298">
    <property type="entry name" value="Cyt_c_oxidase-like_su3"/>
</dbReference>
<gene>
    <name evidence="9" type="ORF">AOQ71_21055</name>
</gene>
<dbReference type="GO" id="GO:0019646">
    <property type="term" value="P:aerobic electron transport chain"/>
    <property type="evidence" value="ECO:0007669"/>
    <property type="project" value="InterPro"/>
</dbReference>
<dbReference type="RefSeq" id="WP_057750322.1">
    <property type="nucleotide sequence ID" value="NZ_LJYG01000090.1"/>
</dbReference>
<feature type="domain" description="Heme-copper oxidase subunit III family profile" evidence="8">
    <location>
        <begin position="23"/>
        <end position="211"/>
    </location>
</feature>
<evidence type="ECO:0000256" key="7">
    <source>
        <dbReference type="SAM" id="Phobius"/>
    </source>
</evidence>
<dbReference type="InterPro" id="IPR035973">
    <property type="entry name" value="Cyt_c_oxidase_su3-like_sf"/>
</dbReference>
<protein>
    <recommendedName>
        <fullName evidence="8">Heme-copper oxidase subunit III family profile domain-containing protein</fullName>
    </recommendedName>
</protein>
<dbReference type="Gene3D" id="1.20.120.80">
    <property type="entry name" value="Cytochrome c oxidase, subunit III, four-helix bundle"/>
    <property type="match status" value="1"/>
</dbReference>
<keyword evidence="10" id="KW-1185">Reference proteome</keyword>